<sequence length="132" mass="14768">MSESTEIDRTRLEAALRRLLPELGEGGRKIFDIVDLYFTNPEKVDAQVASEALGILDNIPLEKFDDEAIGYFHVILYNSTLKMPPLKQLEAVATVLQDVMKNEEQYDNDDAVLAQADELHEVVKTTSNTAGE</sequence>
<comment type="caution">
    <text evidence="1">The sequence shown here is derived from an EMBL/GenBank/DDBJ whole genome shotgun (WGS) entry which is preliminary data.</text>
</comment>
<evidence type="ECO:0000313" key="1">
    <source>
        <dbReference type="EMBL" id="KAL1844098.1"/>
    </source>
</evidence>
<reference evidence="1 2" key="1">
    <citation type="journal article" date="2024" name="Commun. Biol.">
        <title>Comparative genomic analysis of thermophilic fungi reveals convergent evolutionary adaptations and gene losses.</title>
        <authorList>
            <person name="Steindorff A.S."/>
            <person name="Aguilar-Pontes M.V."/>
            <person name="Robinson A.J."/>
            <person name="Andreopoulos B."/>
            <person name="LaButti K."/>
            <person name="Kuo A."/>
            <person name="Mondo S."/>
            <person name="Riley R."/>
            <person name="Otillar R."/>
            <person name="Haridas S."/>
            <person name="Lipzen A."/>
            <person name="Grimwood J."/>
            <person name="Schmutz J."/>
            <person name="Clum A."/>
            <person name="Reid I.D."/>
            <person name="Moisan M.C."/>
            <person name="Butler G."/>
            <person name="Nguyen T.T.M."/>
            <person name="Dewar K."/>
            <person name="Conant G."/>
            <person name="Drula E."/>
            <person name="Henrissat B."/>
            <person name="Hansel C."/>
            <person name="Singer S."/>
            <person name="Hutchinson M.I."/>
            <person name="de Vries R.P."/>
            <person name="Natvig D.O."/>
            <person name="Powell A.J."/>
            <person name="Tsang A."/>
            <person name="Grigoriev I.V."/>
        </authorList>
    </citation>
    <scope>NUCLEOTIDE SEQUENCE [LARGE SCALE GENOMIC DNA]</scope>
    <source>
        <strain evidence="1 2">CBS 620.91</strain>
    </source>
</reference>
<gene>
    <name evidence="1" type="ORF">VTJ49DRAFT_4950</name>
</gene>
<proteinExistence type="predicted"/>
<dbReference type="Proteomes" id="UP001583172">
    <property type="component" value="Unassembled WGS sequence"/>
</dbReference>
<organism evidence="1 2">
    <name type="scientific">Humicola insolens</name>
    <name type="common">Soft-rot fungus</name>
    <dbReference type="NCBI Taxonomy" id="85995"/>
    <lineage>
        <taxon>Eukaryota</taxon>
        <taxon>Fungi</taxon>
        <taxon>Dikarya</taxon>
        <taxon>Ascomycota</taxon>
        <taxon>Pezizomycotina</taxon>
        <taxon>Sordariomycetes</taxon>
        <taxon>Sordariomycetidae</taxon>
        <taxon>Sordariales</taxon>
        <taxon>Chaetomiaceae</taxon>
        <taxon>Mycothermus</taxon>
    </lineage>
</organism>
<evidence type="ECO:0000313" key="2">
    <source>
        <dbReference type="Proteomes" id="UP001583172"/>
    </source>
</evidence>
<dbReference type="EMBL" id="JAZGSY010000004">
    <property type="protein sequence ID" value="KAL1844098.1"/>
    <property type="molecule type" value="Genomic_DNA"/>
</dbReference>
<accession>A0ABR3VRJ8</accession>
<keyword evidence="2" id="KW-1185">Reference proteome</keyword>
<protein>
    <submittedName>
        <fullName evidence="1">Uncharacterized protein</fullName>
    </submittedName>
</protein>
<name>A0ABR3VRJ8_HUMIN</name>